<evidence type="ECO:0000313" key="2">
    <source>
        <dbReference type="EMBL" id="AEE97565.1"/>
    </source>
</evidence>
<name>F3ZWU3_MAHA5</name>
<dbReference type="KEGG" id="mas:Mahau_2401"/>
<evidence type="ECO:0000256" key="1">
    <source>
        <dbReference type="SAM" id="Phobius"/>
    </source>
</evidence>
<feature type="transmembrane region" description="Helical" evidence="1">
    <location>
        <begin position="7"/>
        <end position="24"/>
    </location>
</feature>
<accession>F3ZWU3</accession>
<dbReference type="Gene3D" id="3.90.1210.10">
    <property type="entry name" value="Antifreeze-like/N-acetylneuraminic acid synthase C-terminal domain"/>
    <property type="match status" value="1"/>
</dbReference>
<dbReference type="AlphaFoldDB" id="F3ZWU3"/>
<protein>
    <recommendedName>
        <fullName evidence="4">SAF domain protein</fullName>
    </recommendedName>
</protein>
<sequence>MNRIIKIAIAAAVIIFVAAYLFTYNTEGTKQVVVVTKEINDTMEITSDMITVKALPVSAVPGDVLTDPNAVIGKMTTVGRIPGDLIPKSILAKPEDIAVKDNEVLLTMNIPSSDDVLTHINKKILLALYGDQKQPPIIVDGVEIYQIKNTVSGSSGQSQPYAIIKTDVETAKIIMPYIASGSYKILSNKGQSLPSESAADQEPAGQNTTGALSAVNSIAKISEYRDMISAKYKELENAYAAQQKTKNINSWKSWSETWQKDLNTKRNSFETLKYDSSVNPAFQQAKAAADAVNRLWAGYNAVIVNNDKTVDIAGAKADYQKYITAVTNLIAE</sequence>
<dbReference type="Proteomes" id="UP000008457">
    <property type="component" value="Chromosome"/>
</dbReference>
<keyword evidence="3" id="KW-1185">Reference proteome</keyword>
<dbReference type="eggNOG" id="COG1261">
    <property type="taxonomic scope" value="Bacteria"/>
</dbReference>
<dbReference type="RefSeq" id="WP_013781991.1">
    <property type="nucleotide sequence ID" value="NC_015520.1"/>
</dbReference>
<keyword evidence="1" id="KW-1133">Transmembrane helix</keyword>
<evidence type="ECO:0000313" key="3">
    <source>
        <dbReference type="Proteomes" id="UP000008457"/>
    </source>
</evidence>
<reference evidence="2" key="1">
    <citation type="journal article" date="2011" name="Stand. Genomic Sci.">
        <title>Complete genome sequence of Mahella australiensis type strain (50-1 BON).</title>
        <authorList>
            <person name="Sikorski J."/>
            <person name="Teshima H."/>
            <person name="Nolan M."/>
            <person name="Lucas S."/>
            <person name="Hammon N."/>
            <person name="Deshpande S."/>
            <person name="Cheng J.F."/>
            <person name="Pitluck S."/>
            <person name="Liolios K."/>
            <person name="Pagani I."/>
            <person name="Ivanova N."/>
            <person name="Huntemann M."/>
            <person name="Mavromatis K."/>
            <person name="Ovchinikova G."/>
            <person name="Pati A."/>
            <person name="Tapia R."/>
            <person name="Han C."/>
            <person name="Goodwin L."/>
            <person name="Chen A."/>
            <person name="Palaniappan K."/>
            <person name="Land M."/>
            <person name="Hauser L."/>
            <person name="Ngatchou-Djao O.D."/>
            <person name="Rohde M."/>
            <person name="Pukall R."/>
            <person name="Spring S."/>
            <person name="Abt B."/>
            <person name="Goker M."/>
            <person name="Detter J.C."/>
            <person name="Woyke T."/>
            <person name="Bristow J."/>
            <person name="Markowitz V."/>
            <person name="Hugenholtz P."/>
            <person name="Eisen J.A."/>
            <person name="Kyrpides N.C."/>
            <person name="Klenk H.P."/>
            <person name="Lapidus A."/>
        </authorList>
    </citation>
    <scope>NUCLEOTIDE SEQUENCE [LARGE SCALE GENOMIC DNA]</scope>
    <source>
        <strain evidence="2">50-1 BON</strain>
    </source>
</reference>
<gene>
    <name evidence="2" type="ordered locus">Mahau_2401</name>
</gene>
<organism evidence="2 3">
    <name type="scientific">Mahella australiensis (strain DSM 15567 / CIP 107919 / 50-1 BON)</name>
    <dbReference type="NCBI Taxonomy" id="697281"/>
    <lineage>
        <taxon>Bacteria</taxon>
        <taxon>Bacillati</taxon>
        <taxon>Bacillota</taxon>
        <taxon>Clostridia</taxon>
        <taxon>Thermoanaerobacterales</taxon>
        <taxon>Thermoanaerobacterales Family IV. Incertae Sedis</taxon>
        <taxon>Mahella</taxon>
    </lineage>
</organism>
<dbReference type="OrthoDB" id="2840666at2"/>
<dbReference type="STRING" id="697281.Mahau_2401"/>
<dbReference type="CDD" id="cd11614">
    <property type="entry name" value="SAF_CpaB_FlgA_like"/>
    <property type="match status" value="1"/>
</dbReference>
<keyword evidence="1" id="KW-0812">Transmembrane</keyword>
<keyword evidence="1" id="KW-0472">Membrane</keyword>
<dbReference type="EMBL" id="CP002360">
    <property type="protein sequence ID" value="AEE97565.1"/>
    <property type="molecule type" value="Genomic_DNA"/>
</dbReference>
<proteinExistence type="predicted"/>
<evidence type="ECO:0008006" key="4">
    <source>
        <dbReference type="Google" id="ProtNLM"/>
    </source>
</evidence>
<dbReference type="HOGENOM" id="CLU_836258_0_0_9"/>